<feature type="domain" description="Transposase IS4 N-terminal" evidence="2">
    <location>
        <begin position="43"/>
        <end position="136"/>
    </location>
</feature>
<reference evidence="3 4" key="1">
    <citation type="submission" date="2019-04" db="EMBL/GenBank/DDBJ databases">
        <title>Streptomyces oryziradicis sp. nov., a novel actinomycete isolated from rhizosphere soil of rice (Oryza sativa L.).</title>
        <authorList>
            <person name="Li C."/>
        </authorList>
    </citation>
    <scope>NUCLEOTIDE SEQUENCE [LARGE SCALE GENOMIC DNA]</scope>
    <source>
        <strain evidence="3 4">NEAU-C40</strain>
    </source>
</reference>
<dbReference type="InterPro" id="IPR012337">
    <property type="entry name" value="RNaseH-like_sf"/>
</dbReference>
<dbReference type="InterPro" id="IPR002559">
    <property type="entry name" value="Transposase_11"/>
</dbReference>
<dbReference type="PANTHER" id="PTHR37529:SF1">
    <property type="entry name" value="TRANSPOSASE INSG FOR INSERTION SEQUENCE ELEMENT IS4-RELATED"/>
    <property type="match status" value="1"/>
</dbReference>
<dbReference type="GO" id="GO:0006313">
    <property type="term" value="P:DNA transposition"/>
    <property type="evidence" value="ECO:0007669"/>
    <property type="project" value="InterPro"/>
</dbReference>
<accession>A0A4U0RYZ7</accession>
<evidence type="ECO:0000259" key="1">
    <source>
        <dbReference type="Pfam" id="PF01609"/>
    </source>
</evidence>
<keyword evidence="4" id="KW-1185">Reference proteome</keyword>
<feature type="domain" description="Transposase IS4-like" evidence="1">
    <location>
        <begin position="187"/>
        <end position="372"/>
    </location>
</feature>
<name>A0A4U0RYZ7_9ACTN</name>
<evidence type="ECO:0000313" key="3">
    <source>
        <dbReference type="EMBL" id="TKA00857.1"/>
    </source>
</evidence>
<dbReference type="PANTHER" id="PTHR37529">
    <property type="entry name" value="TRANSPOSASE INSG FOR INSERTION SEQUENCE ELEMENT IS4-RELATED"/>
    <property type="match status" value="1"/>
</dbReference>
<comment type="caution">
    <text evidence="3">The sequence shown here is derived from an EMBL/GenBank/DDBJ whole genome shotgun (WGS) entry which is preliminary data.</text>
</comment>
<dbReference type="GO" id="GO:0003677">
    <property type="term" value="F:DNA binding"/>
    <property type="evidence" value="ECO:0007669"/>
    <property type="project" value="InterPro"/>
</dbReference>
<dbReference type="InterPro" id="IPR024473">
    <property type="entry name" value="Transposases_IS4_N"/>
</dbReference>
<dbReference type="GO" id="GO:0004803">
    <property type="term" value="F:transposase activity"/>
    <property type="evidence" value="ECO:0007669"/>
    <property type="project" value="InterPro"/>
</dbReference>
<organism evidence="3 4">
    <name type="scientific">Actinacidiphila oryziradicis</name>
    <dbReference type="NCBI Taxonomy" id="2571141"/>
    <lineage>
        <taxon>Bacteria</taxon>
        <taxon>Bacillati</taxon>
        <taxon>Actinomycetota</taxon>
        <taxon>Actinomycetes</taxon>
        <taxon>Kitasatosporales</taxon>
        <taxon>Streptomycetaceae</taxon>
        <taxon>Actinacidiphila</taxon>
    </lineage>
</organism>
<dbReference type="EMBL" id="SUMC01000078">
    <property type="protein sequence ID" value="TKA00857.1"/>
    <property type="molecule type" value="Genomic_DNA"/>
</dbReference>
<dbReference type="Pfam" id="PF13006">
    <property type="entry name" value="Nterm_IS4"/>
    <property type="match status" value="1"/>
</dbReference>
<dbReference type="OrthoDB" id="477305at2"/>
<evidence type="ECO:0000313" key="4">
    <source>
        <dbReference type="Proteomes" id="UP000305778"/>
    </source>
</evidence>
<proteinExistence type="predicted"/>
<evidence type="ECO:0000259" key="2">
    <source>
        <dbReference type="Pfam" id="PF13006"/>
    </source>
</evidence>
<dbReference type="Pfam" id="PF01609">
    <property type="entry name" value="DDE_Tnp_1"/>
    <property type="match status" value="1"/>
</dbReference>
<dbReference type="NCBIfam" id="NF033592">
    <property type="entry name" value="transpos_IS4_1"/>
    <property type="match status" value="1"/>
</dbReference>
<dbReference type="SUPFAM" id="SSF53098">
    <property type="entry name" value="Ribonuclease H-like"/>
    <property type="match status" value="1"/>
</dbReference>
<dbReference type="InterPro" id="IPR047952">
    <property type="entry name" value="Transpos_IS4"/>
</dbReference>
<dbReference type="Proteomes" id="UP000305778">
    <property type="component" value="Unassembled WGS sequence"/>
</dbReference>
<dbReference type="AlphaFoldDB" id="A0A4U0RYZ7"/>
<protein>
    <submittedName>
        <fullName evidence="3">IS4 family transposase</fullName>
    </submittedName>
</protein>
<gene>
    <name evidence="3" type="ORF">FCI23_41505</name>
</gene>
<sequence>MGPAVIGVVDQDSPTPEVPLPDQCATMTLTQTITTARGLFAPGHLGALTWFAPFELVDDLLDGPGRQGRIRQVPMRVAVYFVLALALFPDLSYAGVWDMLTGAVSQMGHRVATLTDAGLADLRRRLGPDPLRELFEVVAGPLGQPRTVGVSYRGMRTVAFDGCKSTRVPETADNVAWLGRHKLAAGAVAAYPLLSVMALVETGTRALLGAVLGPVRGEVDTALELIEHVKAGMLVLADRGFDANAFIRAVHRAGAAVLLRASASRKPAVLRVLHDGSYLSVIAGVPVRVIAATVTVTCADGSVHQGVYRLVTTLTDAHRHPATDLFALYHQRWEIEVAFLAIRHTMLKGHILRSGDPQGLRQEMWAQLTVYQLLRTAMIDATDAIEGCDPDRASFTAALTAARHSVTLAWTWTGSASPSC</sequence>